<organism evidence="7">
    <name type="scientific">Hexamita inflata</name>
    <dbReference type="NCBI Taxonomy" id="28002"/>
    <lineage>
        <taxon>Eukaryota</taxon>
        <taxon>Metamonada</taxon>
        <taxon>Diplomonadida</taxon>
        <taxon>Hexamitidae</taxon>
        <taxon>Hexamitinae</taxon>
        <taxon>Hexamita</taxon>
    </lineage>
</organism>
<dbReference type="FunFam" id="3.40.50.300:FF:000152">
    <property type="entry name" value="ATP-binding cassette, sub-family E, member 1"/>
    <property type="match status" value="1"/>
</dbReference>
<dbReference type="Pfam" id="PF04068">
    <property type="entry name" value="Fer4_RLI"/>
    <property type="match status" value="1"/>
</dbReference>
<dbReference type="SUPFAM" id="SSF52540">
    <property type="entry name" value="P-loop containing nucleoside triphosphate hydrolases"/>
    <property type="match status" value="2"/>
</dbReference>
<sequence>MSQKGKQKTDEVTRIAVIIPDRCRPQKCGLQCKNACPVNKMQKKCIVVDTKSKKAEISEIMCIGCNICVNKCPNDAIRIMNLPSALDSQVSFRYGPNAFKLHRLPSPRPGQVLGLVGENGTGKSTALQILSNELQPNFGDFTKKMNTDDIIKIYRGTELQNYFSRLYKDELKVGLKIQYVDQITKSDKAEETVEDMLRKYKKKSEAKYNRLISQMQLEGLLERQINQLSGGELQRFALVYNAIKDYSVYLIDEPSSYLDVKQRLIAAEMIQELVADNSEKYCIVVEHDLAVLDYLSDYCSILYGQPGVYGIITLPYGVREGINVFLEGYIPTENVRFRETPIKFHVQQAQDTPQQQPEKKGKNDKKGKPQKDEGSEEEIVEAEPILFNRYPNMTIKLGEFVLHIKDGNFFTHQITLILGENGTGKSTFIKTIAGARGYDPVYENENDHIPSLAISYKPQTLSPSYDGSVQDMLNEKIPSTFTNRGFQDAVVTPLNIKHLLERSVKHLSGGELQRVATILALGKTADLYLIDEPSAYLDATQRLIVAKVMKRFIKSTGKCGYIVEHDFLMSLYLADRVILFEGVPGKECTANSPCSLAVGMNKFLSFIGVTFRRDPESLRPRVNKPNSAKDKDQKITGLYFADFMDEE</sequence>
<dbReference type="FunFam" id="3.40.50.300:FF:001546">
    <property type="entry name" value="RNase L inhibitor homolog"/>
    <property type="match status" value="1"/>
</dbReference>
<feature type="compositionally biased region" description="Low complexity" evidence="3">
    <location>
        <begin position="347"/>
        <end position="356"/>
    </location>
</feature>
<keyword evidence="2" id="KW-0067">ATP-binding</keyword>
<dbReference type="NCBIfam" id="NF009945">
    <property type="entry name" value="PRK13409.1"/>
    <property type="match status" value="1"/>
</dbReference>
<dbReference type="PRINTS" id="PR01868">
    <property type="entry name" value="ABCEFAMILY"/>
</dbReference>
<name>A0AA86VQV9_9EUKA</name>
<evidence type="ECO:0000313" key="9">
    <source>
        <dbReference type="EMBL" id="CAL6106764.1"/>
    </source>
</evidence>
<dbReference type="PROSITE" id="PS00198">
    <property type="entry name" value="4FE4S_FER_1"/>
    <property type="match status" value="1"/>
</dbReference>
<dbReference type="PROSITE" id="PS51379">
    <property type="entry name" value="4FE4S_FER_2"/>
    <property type="match status" value="2"/>
</dbReference>
<evidence type="ECO:0000259" key="4">
    <source>
        <dbReference type="PROSITE" id="PS50893"/>
    </source>
</evidence>
<dbReference type="GO" id="GO:0016887">
    <property type="term" value="F:ATP hydrolysis activity"/>
    <property type="evidence" value="ECO:0007669"/>
    <property type="project" value="InterPro"/>
</dbReference>
<dbReference type="InterPro" id="IPR003593">
    <property type="entry name" value="AAA+_ATPase"/>
</dbReference>
<dbReference type="InterPro" id="IPR017896">
    <property type="entry name" value="4Fe4S_Fe-S-bd"/>
</dbReference>
<feature type="domain" description="4Fe-4S ferredoxin-type" evidence="5">
    <location>
        <begin position="53"/>
        <end position="82"/>
    </location>
</feature>
<dbReference type="Pfam" id="PF00037">
    <property type="entry name" value="Fer4"/>
    <property type="match status" value="1"/>
</dbReference>
<evidence type="ECO:0000313" key="6">
    <source>
        <dbReference type="EMBL" id="CAI9928261.1"/>
    </source>
</evidence>
<dbReference type="AlphaFoldDB" id="A0AA86VQV9"/>
<evidence type="ECO:0000256" key="3">
    <source>
        <dbReference type="SAM" id="MobiDB-lite"/>
    </source>
</evidence>
<dbReference type="Pfam" id="PF00005">
    <property type="entry name" value="ABC_tran"/>
    <property type="match status" value="2"/>
</dbReference>
<dbReference type="InterPro" id="IPR003439">
    <property type="entry name" value="ABC_transporter-like_ATP-bd"/>
</dbReference>
<dbReference type="EMBL" id="CAXDID020000551">
    <property type="protein sequence ID" value="CAL6102062.1"/>
    <property type="molecule type" value="Genomic_DNA"/>
</dbReference>
<reference evidence="8 10" key="2">
    <citation type="submission" date="2024-07" db="EMBL/GenBank/DDBJ databases">
        <authorList>
            <person name="Akdeniz Z."/>
        </authorList>
    </citation>
    <scope>NUCLEOTIDE SEQUENCE [LARGE SCALE GENOMIC DNA]</scope>
</reference>
<reference evidence="7" key="1">
    <citation type="submission" date="2023-06" db="EMBL/GenBank/DDBJ databases">
        <authorList>
            <person name="Kurt Z."/>
        </authorList>
    </citation>
    <scope>NUCLEOTIDE SEQUENCE</scope>
</reference>
<evidence type="ECO:0000313" key="10">
    <source>
        <dbReference type="Proteomes" id="UP001642409"/>
    </source>
</evidence>
<keyword evidence="1" id="KW-0547">Nucleotide-binding</keyword>
<feature type="domain" description="ABC transporter" evidence="4">
    <location>
        <begin position="77"/>
        <end position="328"/>
    </location>
</feature>
<evidence type="ECO:0000256" key="1">
    <source>
        <dbReference type="ARBA" id="ARBA00022741"/>
    </source>
</evidence>
<feature type="compositionally biased region" description="Basic and acidic residues" evidence="3">
    <location>
        <begin position="357"/>
        <end position="373"/>
    </location>
</feature>
<dbReference type="InterPro" id="IPR017900">
    <property type="entry name" value="4Fe4S_Fe_S_CS"/>
</dbReference>
<dbReference type="InterPro" id="IPR007209">
    <property type="entry name" value="RNaseL-inhib-like_metal-bd_dom"/>
</dbReference>
<dbReference type="EMBL" id="CATOUU010000389">
    <property type="protein sequence ID" value="CAI9928261.1"/>
    <property type="molecule type" value="Genomic_DNA"/>
</dbReference>
<accession>A0AA86VQV9</accession>
<proteinExistence type="predicted"/>
<gene>
    <name evidence="6" type="ORF">HINF_LOCUS15906</name>
    <name evidence="7" type="ORF">HINF_LOCUS61668</name>
    <name evidence="8" type="ORF">HINF_LOCUS71488</name>
    <name evidence="9" type="ORF">HINF_LOCUS73927</name>
</gene>
<dbReference type="SMART" id="SM00382">
    <property type="entry name" value="AAA"/>
    <property type="match status" value="2"/>
</dbReference>
<dbReference type="SUPFAM" id="SSF54862">
    <property type="entry name" value="4Fe-4S ferredoxins"/>
    <property type="match status" value="1"/>
</dbReference>
<dbReference type="Proteomes" id="UP001642409">
    <property type="component" value="Unassembled WGS sequence"/>
</dbReference>
<feature type="region of interest" description="Disordered" evidence="3">
    <location>
        <begin position="347"/>
        <end position="378"/>
    </location>
</feature>
<comment type="caution">
    <text evidence="7">The sequence shown here is derived from an EMBL/GenBank/DDBJ whole genome shotgun (WGS) entry which is preliminary data.</text>
</comment>
<dbReference type="PROSITE" id="PS50893">
    <property type="entry name" value="ABC_TRANSPORTER_2"/>
    <property type="match status" value="2"/>
</dbReference>
<dbReference type="GO" id="GO:0005524">
    <property type="term" value="F:ATP binding"/>
    <property type="evidence" value="ECO:0007669"/>
    <property type="project" value="UniProtKB-KW"/>
</dbReference>
<dbReference type="EMBL" id="CATOUU010001130">
    <property type="protein sequence ID" value="CAI9974023.1"/>
    <property type="molecule type" value="Genomic_DNA"/>
</dbReference>
<dbReference type="EMBL" id="CAXDID020000616">
    <property type="protein sequence ID" value="CAL6106764.1"/>
    <property type="molecule type" value="Genomic_DNA"/>
</dbReference>
<dbReference type="PANTHER" id="PTHR19248">
    <property type="entry name" value="ATP-BINDING TRANSPORT PROTEIN-RELATED"/>
    <property type="match status" value="1"/>
</dbReference>
<evidence type="ECO:0000259" key="5">
    <source>
        <dbReference type="PROSITE" id="PS51379"/>
    </source>
</evidence>
<dbReference type="Gene3D" id="3.40.50.300">
    <property type="entry name" value="P-loop containing nucleotide triphosphate hydrolases"/>
    <property type="match status" value="2"/>
</dbReference>
<evidence type="ECO:0000313" key="7">
    <source>
        <dbReference type="EMBL" id="CAI9974023.1"/>
    </source>
</evidence>
<feature type="domain" description="4Fe-4S ferredoxin-type" evidence="5">
    <location>
        <begin position="14"/>
        <end position="46"/>
    </location>
</feature>
<dbReference type="InterPro" id="IPR027417">
    <property type="entry name" value="P-loop_NTPase"/>
</dbReference>
<evidence type="ECO:0000256" key="2">
    <source>
        <dbReference type="ARBA" id="ARBA00022840"/>
    </source>
</evidence>
<dbReference type="InterPro" id="IPR013283">
    <property type="entry name" value="RLI1"/>
</dbReference>
<protein>
    <submittedName>
        <fullName evidence="7">RNase L inhibitor</fullName>
    </submittedName>
    <submittedName>
        <fullName evidence="8">RNase_L inhibitor</fullName>
    </submittedName>
</protein>
<evidence type="ECO:0000313" key="8">
    <source>
        <dbReference type="EMBL" id="CAL6102062.1"/>
    </source>
</evidence>
<keyword evidence="10" id="KW-1185">Reference proteome</keyword>
<feature type="domain" description="ABC transporter" evidence="4">
    <location>
        <begin position="380"/>
        <end position="607"/>
    </location>
</feature>